<dbReference type="InterPro" id="IPR000424">
    <property type="entry name" value="Primosome_PriB/ssb"/>
</dbReference>
<evidence type="ECO:0000256" key="3">
    <source>
        <dbReference type="RuleBase" id="RU000524"/>
    </source>
</evidence>
<dbReference type="NCBIfam" id="TIGR00621">
    <property type="entry name" value="ssb"/>
    <property type="match status" value="1"/>
</dbReference>
<dbReference type="Proteomes" id="UP001597227">
    <property type="component" value="Unassembled WGS sequence"/>
</dbReference>
<dbReference type="HAMAP" id="MF_00984">
    <property type="entry name" value="SSB"/>
    <property type="match status" value="1"/>
</dbReference>
<keyword evidence="2" id="KW-0227">DNA damage</keyword>
<feature type="compositionally biased region" description="Low complexity" evidence="4">
    <location>
        <begin position="155"/>
        <end position="168"/>
    </location>
</feature>
<comment type="caution">
    <text evidence="5">The sequence shown here is derived from an EMBL/GenBank/DDBJ whole genome shotgun (WGS) entry which is preliminary data.</text>
</comment>
<keyword evidence="2" id="KW-0233">DNA recombination</keyword>
<dbReference type="PANTHER" id="PTHR10302">
    <property type="entry name" value="SINGLE-STRANDED DNA-BINDING PROTEIN"/>
    <property type="match status" value="1"/>
</dbReference>
<evidence type="ECO:0000313" key="5">
    <source>
        <dbReference type="EMBL" id="MFD1780579.1"/>
    </source>
</evidence>
<comment type="function">
    <text evidence="2">Plays an important role in DNA replication, recombination and repair. Binds to ssDNA and to an array of partner proteins to recruit them to their sites of action during DNA metabolism.</text>
</comment>
<protein>
    <recommendedName>
        <fullName evidence="2 3">Single-stranded DNA-binding protein</fullName>
        <shortName evidence="2">SSB</shortName>
    </recommendedName>
</protein>
<sequence length="192" mass="20517">MMNRVVLVGRLTKDPELRYTPSGVAVATFTLAVNRAFTNQSGEREADFINCVVWRRPAENVANFLKKGSLAGVDGRLQTRNYEGQDGKRVYVTEVVAESVQFLEPRNANDQQRSGGGNPGGGYGGNQGSYGGNQGGFGGNQGGNQGNQGQGGYSPFGQSQNPNQNQGPTRVDQDPFANDGQPIDISDDDLPF</sequence>
<dbReference type="EMBL" id="JBHUEK010000025">
    <property type="protein sequence ID" value="MFD1780579.1"/>
    <property type="molecule type" value="Genomic_DNA"/>
</dbReference>
<dbReference type="RefSeq" id="WP_099360713.1">
    <property type="nucleotide sequence ID" value="NZ_JBHUEK010000025.1"/>
</dbReference>
<dbReference type="PANTHER" id="PTHR10302:SF27">
    <property type="entry name" value="SINGLE-STRANDED DNA-BINDING PROTEIN"/>
    <property type="match status" value="1"/>
</dbReference>
<dbReference type="InterPro" id="IPR012340">
    <property type="entry name" value="NA-bd_OB-fold"/>
</dbReference>
<keyword evidence="2" id="KW-0235">DNA replication</keyword>
<evidence type="ECO:0000256" key="2">
    <source>
        <dbReference type="HAMAP-Rule" id="MF_00984"/>
    </source>
</evidence>
<dbReference type="Pfam" id="PF00436">
    <property type="entry name" value="SSB"/>
    <property type="match status" value="1"/>
</dbReference>
<feature type="compositionally biased region" description="Gly residues" evidence="4">
    <location>
        <begin position="114"/>
        <end position="154"/>
    </location>
</feature>
<feature type="short sequence motif" description="Important for interaction with partner proteins" evidence="2">
    <location>
        <begin position="187"/>
        <end position="192"/>
    </location>
</feature>
<accession>A0ABW4MTT9</accession>
<dbReference type="CDD" id="cd04496">
    <property type="entry name" value="SSB_OBF"/>
    <property type="match status" value="1"/>
</dbReference>
<keyword evidence="6" id="KW-1185">Reference proteome</keyword>
<dbReference type="InterPro" id="IPR011344">
    <property type="entry name" value="ssDNA-bd"/>
</dbReference>
<proteinExistence type="inferred from homology"/>
<evidence type="ECO:0000256" key="4">
    <source>
        <dbReference type="SAM" id="MobiDB-lite"/>
    </source>
</evidence>
<reference evidence="6" key="1">
    <citation type="journal article" date="2019" name="Int. J. Syst. Evol. Microbiol.">
        <title>The Global Catalogue of Microorganisms (GCM) 10K type strain sequencing project: providing services to taxonomists for standard genome sequencing and annotation.</title>
        <authorList>
            <consortium name="The Broad Institute Genomics Platform"/>
            <consortium name="The Broad Institute Genome Sequencing Center for Infectious Disease"/>
            <person name="Wu L."/>
            <person name="Ma J."/>
        </authorList>
    </citation>
    <scope>NUCLEOTIDE SEQUENCE [LARGE SCALE GENOMIC DNA]</scope>
    <source>
        <strain evidence="6">CCUG 15531</strain>
    </source>
</reference>
<keyword evidence="2" id="KW-0234">DNA repair</keyword>
<dbReference type="SUPFAM" id="SSF50249">
    <property type="entry name" value="Nucleic acid-binding proteins"/>
    <property type="match status" value="1"/>
</dbReference>
<comment type="subunit">
    <text evidence="2">Homotetramer.</text>
</comment>
<feature type="region of interest" description="Disordered" evidence="4">
    <location>
        <begin position="102"/>
        <end position="192"/>
    </location>
</feature>
<organism evidence="5 6">
    <name type="scientific">Fredinandcohnia salidurans</name>
    <dbReference type="NCBI Taxonomy" id="2595041"/>
    <lineage>
        <taxon>Bacteria</taxon>
        <taxon>Bacillati</taxon>
        <taxon>Bacillota</taxon>
        <taxon>Bacilli</taxon>
        <taxon>Bacillales</taxon>
        <taxon>Bacillaceae</taxon>
        <taxon>Fredinandcohnia</taxon>
    </lineage>
</organism>
<dbReference type="GO" id="GO:0003677">
    <property type="term" value="F:DNA binding"/>
    <property type="evidence" value="ECO:0007669"/>
    <property type="project" value="UniProtKB-KW"/>
</dbReference>
<dbReference type="PROSITE" id="PS50935">
    <property type="entry name" value="SSB"/>
    <property type="match status" value="1"/>
</dbReference>
<name>A0ABW4MTT9_9BACI</name>
<comment type="caution">
    <text evidence="2">Lacks conserved residue(s) required for the propagation of feature annotation.</text>
</comment>
<gene>
    <name evidence="5" type="primary">ssb</name>
    <name evidence="5" type="ORF">ACFSFW_18085</name>
</gene>
<dbReference type="Gene3D" id="2.40.50.140">
    <property type="entry name" value="Nucleic acid-binding proteins"/>
    <property type="match status" value="1"/>
</dbReference>
<evidence type="ECO:0000313" key="6">
    <source>
        <dbReference type="Proteomes" id="UP001597227"/>
    </source>
</evidence>
<keyword evidence="1 2" id="KW-0238">DNA-binding</keyword>
<evidence type="ECO:0000256" key="1">
    <source>
        <dbReference type="ARBA" id="ARBA00023125"/>
    </source>
</evidence>